<organism evidence="2 3">
    <name type="scientific">Sphingomonas tabacisoli</name>
    <dbReference type="NCBI Taxonomy" id="2249466"/>
    <lineage>
        <taxon>Bacteria</taxon>
        <taxon>Pseudomonadati</taxon>
        <taxon>Pseudomonadota</taxon>
        <taxon>Alphaproteobacteria</taxon>
        <taxon>Sphingomonadales</taxon>
        <taxon>Sphingomonadaceae</taxon>
        <taxon>Sphingomonas</taxon>
    </lineage>
</organism>
<proteinExistence type="predicted"/>
<evidence type="ECO:0000313" key="3">
    <source>
        <dbReference type="Proteomes" id="UP001597115"/>
    </source>
</evidence>
<evidence type="ECO:0000256" key="1">
    <source>
        <dbReference type="SAM" id="Phobius"/>
    </source>
</evidence>
<evidence type="ECO:0000313" key="2">
    <source>
        <dbReference type="EMBL" id="MFD1610858.1"/>
    </source>
</evidence>
<keyword evidence="1" id="KW-0812">Transmembrane</keyword>
<feature type="transmembrane region" description="Helical" evidence="1">
    <location>
        <begin position="6"/>
        <end position="26"/>
    </location>
</feature>
<keyword evidence="1" id="KW-1133">Transmembrane helix</keyword>
<sequence length="41" mass="4449">MVEAGAASIVTGLTLIFFGLHIRVAVDLIHVVDQPRHKPVQ</sequence>
<protein>
    <submittedName>
        <fullName evidence="2">Uncharacterized protein</fullName>
    </submittedName>
</protein>
<accession>A0ABW4HYW5</accession>
<comment type="caution">
    <text evidence="2">The sequence shown here is derived from an EMBL/GenBank/DDBJ whole genome shotgun (WGS) entry which is preliminary data.</text>
</comment>
<keyword evidence="1" id="KW-0472">Membrane</keyword>
<name>A0ABW4HYW5_9SPHN</name>
<reference evidence="3" key="1">
    <citation type="journal article" date="2019" name="Int. J. Syst. Evol. Microbiol.">
        <title>The Global Catalogue of Microorganisms (GCM) 10K type strain sequencing project: providing services to taxonomists for standard genome sequencing and annotation.</title>
        <authorList>
            <consortium name="The Broad Institute Genomics Platform"/>
            <consortium name="The Broad Institute Genome Sequencing Center for Infectious Disease"/>
            <person name="Wu L."/>
            <person name="Ma J."/>
        </authorList>
    </citation>
    <scope>NUCLEOTIDE SEQUENCE [LARGE SCALE GENOMIC DNA]</scope>
    <source>
        <strain evidence="3">CGMCC 1.16275</strain>
    </source>
</reference>
<dbReference type="Proteomes" id="UP001597115">
    <property type="component" value="Unassembled WGS sequence"/>
</dbReference>
<dbReference type="RefSeq" id="WP_380886937.1">
    <property type="nucleotide sequence ID" value="NZ_JBHUDY010000001.1"/>
</dbReference>
<gene>
    <name evidence="2" type="ORF">ACFSCW_03475</name>
</gene>
<keyword evidence="3" id="KW-1185">Reference proteome</keyword>
<dbReference type="EMBL" id="JBHUDY010000001">
    <property type="protein sequence ID" value="MFD1610858.1"/>
    <property type="molecule type" value="Genomic_DNA"/>
</dbReference>